<accession>A0A967KHS6</accession>
<evidence type="ECO:0000313" key="4">
    <source>
        <dbReference type="Proteomes" id="UP000761264"/>
    </source>
</evidence>
<dbReference type="AlphaFoldDB" id="A0A967KHS6"/>
<proteinExistence type="predicted"/>
<dbReference type="RefSeq" id="WP_167229314.1">
    <property type="nucleotide sequence ID" value="NZ_JAAQPH010000023.1"/>
</dbReference>
<keyword evidence="2" id="KW-0812">Transmembrane</keyword>
<comment type="caution">
    <text evidence="3">The sequence shown here is derived from an EMBL/GenBank/DDBJ whole genome shotgun (WGS) entry which is preliminary data.</text>
</comment>
<keyword evidence="2" id="KW-1133">Transmembrane helix</keyword>
<keyword evidence="4" id="KW-1185">Reference proteome</keyword>
<name>A0A967KHS6_9PROT</name>
<evidence type="ECO:0000256" key="1">
    <source>
        <dbReference type="SAM" id="MobiDB-lite"/>
    </source>
</evidence>
<dbReference type="EMBL" id="JAAQPH010000023">
    <property type="protein sequence ID" value="NIA71566.1"/>
    <property type="molecule type" value="Genomic_DNA"/>
</dbReference>
<feature type="compositionally biased region" description="Basic and acidic residues" evidence="1">
    <location>
        <begin position="1"/>
        <end position="26"/>
    </location>
</feature>
<reference evidence="3" key="1">
    <citation type="submission" date="2020-03" db="EMBL/GenBank/DDBJ databases">
        <title>Genome of Pelagibius litoralis DSM 21314T.</title>
        <authorList>
            <person name="Wang G."/>
        </authorList>
    </citation>
    <scope>NUCLEOTIDE SEQUENCE</scope>
    <source>
        <strain evidence="3">DSM 21314</strain>
    </source>
</reference>
<keyword evidence="2" id="KW-0472">Membrane</keyword>
<dbReference type="Proteomes" id="UP000761264">
    <property type="component" value="Unassembled WGS sequence"/>
</dbReference>
<feature type="region of interest" description="Disordered" evidence="1">
    <location>
        <begin position="1"/>
        <end position="28"/>
    </location>
</feature>
<organism evidence="3 4">
    <name type="scientific">Pelagibius litoralis</name>
    <dbReference type="NCBI Taxonomy" id="374515"/>
    <lineage>
        <taxon>Bacteria</taxon>
        <taxon>Pseudomonadati</taxon>
        <taxon>Pseudomonadota</taxon>
        <taxon>Alphaproteobacteria</taxon>
        <taxon>Rhodospirillales</taxon>
        <taxon>Rhodovibrionaceae</taxon>
        <taxon>Pelagibius</taxon>
    </lineage>
</organism>
<gene>
    <name evidence="3" type="ORF">HBA54_23525</name>
</gene>
<sequence length="170" mass="17996">MKDDKTKEGAELWQKARDSWAPREGSDTQQPDALLLATYLEGRLGEAEAAGIEARMAADPAFLDEVLTLKAALTEAPQPAPASSVIGAQALRGGGAKSRTTVETTREGGDFISRLFGAWLRPAVPAFAVVALVLACAGAFELGRYQSERVLPQQTAGSDLTDLLALDELI</sequence>
<protein>
    <submittedName>
        <fullName evidence="3">Uncharacterized protein</fullName>
    </submittedName>
</protein>
<feature type="transmembrane region" description="Helical" evidence="2">
    <location>
        <begin position="123"/>
        <end position="143"/>
    </location>
</feature>
<evidence type="ECO:0000313" key="3">
    <source>
        <dbReference type="EMBL" id="NIA71566.1"/>
    </source>
</evidence>
<evidence type="ECO:0000256" key="2">
    <source>
        <dbReference type="SAM" id="Phobius"/>
    </source>
</evidence>